<evidence type="ECO:0000256" key="1">
    <source>
        <dbReference type="ARBA" id="ARBA00000274"/>
    </source>
</evidence>
<dbReference type="SUPFAM" id="SSF102405">
    <property type="entry name" value="MCP/YpsA-like"/>
    <property type="match status" value="1"/>
</dbReference>
<dbReference type="PANTHER" id="PTHR31223:SF70">
    <property type="entry name" value="LOG FAMILY PROTEIN YJL055W"/>
    <property type="match status" value="1"/>
</dbReference>
<comment type="similarity">
    <text evidence="2 3">Belongs to the LOG family.</text>
</comment>
<evidence type="ECO:0000256" key="2">
    <source>
        <dbReference type="ARBA" id="ARBA00006763"/>
    </source>
</evidence>
<dbReference type="Proteomes" id="UP000712673">
    <property type="component" value="Unassembled WGS sequence"/>
</dbReference>
<proteinExistence type="inferred from homology"/>
<dbReference type="EMBL" id="VGLS01000202">
    <property type="protein sequence ID" value="MBM3223798.1"/>
    <property type="molecule type" value="Genomic_DNA"/>
</dbReference>
<comment type="catalytic activity">
    <reaction evidence="1">
        <text>AMP + H2O = D-ribose 5-phosphate + adenine</text>
        <dbReference type="Rhea" id="RHEA:20129"/>
        <dbReference type="ChEBI" id="CHEBI:15377"/>
        <dbReference type="ChEBI" id="CHEBI:16708"/>
        <dbReference type="ChEBI" id="CHEBI:78346"/>
        <dbReference type="ChEBI" id="CHEBI:456215"/>
        <dbReference type="EC" id="3.2.2.4"/>
    </reaction>
</comment>
<evidence type="ECO:0000313" key="4">
    <source>
        <dbReference type="EMBL" id="MBM3223798.1"/>
    </source>
</evidence>
<reference evidence="4" key="1">
    <citation type="submission" date="2019-03" db="EMBL/GenBank/DDBJ databases">
        <title>Lake Tanganyika Metagenome-Assembled Genomes (MAGs).</title>
        <authorList>
            <person name="Tran P."/>
        </authorList>
    </citation>
    <scope>NUCLEOTIDE SEQUENCE</scope>
    <source>
        <strain evidence="4">K_DeepCast_65m_m2_066</strain>
    </source>
</reference>
<comment type="caution">
    <text evidence="4">The sequence shown here is derived from an EMBL/GenBank/DDBJ whole genome shotgun (WGS) entry which is preliminary data.</text>
</comment>
<dbReference type="InterPro" id="IPR031100">
    <property type="entry name" value="LOG_fam"/>
</dbReference>
<keyword evidence="3" id="KW-0378">Hydrolase</keyword>
<dbReference type="PANTHER" id="PTHR31223">
    <property type="entry name" value="LOG FAMILY PROTEIN YJL055W"/>
    <property type="match status" value="1"/>
</dbReference>
<dbReference type="InterPro" id="IPR005269">
    <property type="entry name" value="LOG"/>
</dbReference>
<dbReference type="Gene3D" id="3.40.50.450">
    <property type="match status" value="1"/>
</dbReference>
<gene>
    <name evidence="4" type="ORF">FJZ47_08370</name>
</gene>
<keyword evidence="3" id="KW-0203">Cytokinin biosynthesis</keyword>
<dbReference type="AlphaFoldDB" id="A0A938B3H5"/>
<dbReference type="GO" id="GO:0009691">
    <property type="term" value="P:cytokinin biosynthetic process"/>
    <property type="evidence" value="ECO:0007669"/>
    <property type="project" value="UniProtKB-UniRule"/>
</dbReference>
<protein>
    <recommendedName>
        <fullName evidence="3">Cytokinin riboside 5'-monophosphate phosphoribohydrolase</fullName>
        <ecNumber evidence="3">3.2.2.n1</ecNumber>
    </recommendedName>
</protein>
<accession>A0A938B3H5</accession>
<dbReference type="EC" id="3.2.2.n1" evidence="3"/>
<evidence type="ECO:0000313" key="5">
    <source>
        <dbReference type="Proteomes" id="UP000712673"/>
    </source>
</evidence>
<organism evidence="4 5">
    <name type="scientific">Tectimicrobiota bacterium</name>
    <dbReference type="NCBI Taxonomy" id="2528274"/>
    <lineage>
        <taxon>Bacteria</taxon>
        <taxon>Pseudomonadati</taxon>
        <taxon>Nitrospinota/Tectimicrobiota group</taxon>
        <taxon>Candidatus Tectimicrobiota</taxon>
    </lineage>
</organism>
<name>A0A938B3H5_UNCTE</name>
<evidence type="ECO:0000256" key="3">
    <source>
        <dbReference type="RuleBase" id="RU363015"/>
    </source>
</evidence>
<sequence length="182" mass="19335">MQRMCVFCGSQVGTNGLYRQAAVTLGQLLVRHGCGLVYGGGHVGLMGVIADAVLTSGGEVIGVIPESMVARELAHTGVTSLEVVSGMHERKARMAELADAFIALPGGYGTFEELFEVITWAQLGLHRKPIGLLNVAGYFDALKAMVDQAIAEGFIRSEHRGLLTIADEPTALLHTFGLKATR</sequence>
<dbReference type="GO" id="GO:0008714">
    <property type="term" value="F:AMP nucleosidase activity"/>
    <property type="evidence" value="ECO:0007669"/>
    <property type="project" value="UniProtKB-EC"/>
</dbReference>
<dbReference type="GO" id="GO:0005829">
    <property type="term" value="C:cytosol"/>
    <property type="evidence" value="ECO:0007669"/>
    <property type="project" value="TreeGrafter"/>
</dbReference>
<dbReference type="NCBIfam" id="TIGR00730">
    <property type="entry name" value="Rossman fold protein, TIGR00730 family"/>
    <property type="match status" value="1"/>
</dbReference>
<dbReference type="Pfam" id="PF03641">
    <property type="entry name" value="Lysine_decarbox"/>
    <property type="match status" value="1"/>
</dbReference>